<dbReference type="SUPFAM" id="SSF53756">
    <property type="entry name" value="UDP-Glycosyltransferase/glycogen phosphorylase"/>
    <property type="match status" value="1"/>
</dbReference>
<dbReference type="Proteomes" id="UP000284495">
    <property type="component" value="Unassembled WGS sequence"/>
</dbReference>
<dbReference type="EMBL" id="QROO01000034">
    <property type="protein sequence ID" value="RHL33644.1"/>
    <property type="molecule type" value="Genomic_DNA"/>
</dbReference>
<evidence type="ECO:0000313" key="5">
    <source>
        <dbReference type="Proteomes" id="UP000284495"/>
    </source>
</evidence>
<evidence type="ECO:0000259" key="1">
    <source>
        <dbReference type="Pfam" id="PF00534"/>
    </source>
</evidence>
<keyword evidence="2" id="KW-0808">Transferase</keyword>
<accession>A0A3E4NIH6</accession>
<dbReference type="Pfam" id="PF00534">
    <property type="entry name" value="Glycos_transf_1"/>
    <property type="match status" value="1"/>
</dbReference>
<feature type="domain" description="Glycosyl transferase family 1" evidence="1">
    <location>
        <begin position="227"/>
        <end position="378"/>
    </location>
</feature>
<dbReference type="PANTHER" id="PTHR12526">
    <property type="entry name" value="GLYCOSYLTRANSFERASE"/>
    <property type="match status" value="1"/>
</dbReference>
<name>A0A3E4NIH6_9BACE</name>
<dbReference type="AlphaFoldDB" id="A0A3E4NIH6"/>
<reference evidence="4 5" key="1">
    <citation type="submission" date="2018-08" db="EMBL/GenBank/DDBJ databases">
        <title>A genome reference for cultivated species of the human gut microbiota.</title>
        <authorList>
            <person name="Zou Y."/>
            <person name="Xue W."/>
            <person name="Luo G."/>
        </authorList>
    </citation>
    <scope>NUCLEOTIDE SEQUENCE [LARGE SCALE GENOMIC DNA]</scope>
    <source>
        <strain evidence="3 5">AF38-2</strain>
        <strain evidence="2 4">TF10-34</strain>
    </source>
</reference>
<evidence type="ECO:0000313" key="4">
    <source>
        <dbReference type="Proteomes" id="UP000261210"/>
    </source>
</evidence>
<dbReference type="PANTHER" id="PTHR12526:SF630">
    <property type="entry name" value="GLYCOSYLTRANSFERASE"/>
    <property type="match status" value="1"/>
</dbReference>
<comment type="caution">
    <text evidence="2">The sequence shown here is derived from an EMBL/GenBank/DDBJ whole genome shotgun (WGS) entry which is preliminary data.</text>
</comment>
<evidence type="ECO:0000313" key="2">
    <source>
        <dbReference type="EMBL" id="RGK64014.1"/>
    </source>
</evidence>
<organism evidence="2 4">
    <name type="scientific">Bacteroides xylanisolvens</name>
    <dbReference type="NCBI Taxonomy" id="371601"/>
    <lineage>
        <taxon>Bacteria</taxon>
        <taxon>Pseudomonadati</taxon>
        <taxon>Bacteroidota</taxon>
        <taxon>Bacteroidia</taxon>
        <taxon>Bacteroidales</taxon>
        <taxon>Bacteroidaceae</taxon>
        <taxon>Bacteroides</taxon>
    </lineage>
</organism>
<protein>
    <submittedName>
        <fullName evidence="2">Glycosyltransferase</fullName>
    </submittedName>
</protein>
<dbReference type="CDD" id="cd03801">
    <property type="entry name" value="GT4_PimA-like"/>
    <property type="match status" value="1"/>
</dbReference>
<sequence length="402" mass="46871">MRIEYMGSILTSGFYGEYNQKEMSMKDKKFALIFSNVDESHLGKDVFLVPYYWCKVVGASGVIVYPRKKAHAELPPKYRGICLEPLREYLKRSKKSYWISALVYLLREAHKIDILMQFHFSDNTLYIGNFYKLLHPKGFLYIKCDGEIWLDHFLKILEEGRGFKGVWKRFLVTRLLKKADLISIETVTGYEKMQTRKYCGVSLKNKSALLSNGFDEDLLHSFSIKERKCVEKENLIISVGRLGTYEKNTEMILDAAENVNFDDWKLVLIGPVEPNLKELIEEFYINNPHLKNSVIFTGPIYDKKELWEWYNRSKVFLLTSREESFALVLMEAYRFNNYIVSTDVGWARTAIDQSMGEIIPQDDSSALKRSLQRIINGSVTIFNDHYHKIDVSYEAAVRNVLK</sequence>
<proteinExistence type="predicted"/>
<dbReference type="InterPro" id="IPR001296">
    <property type="entry name" value="Glyco_trans_1"/>
</dbReference>
<dbReference type="Proteomes" id="UP000261210">
    <property type="component" value="Unassembled WGS sequence"/>
</dbReference>
<gene>
    <name evidence="3" type="ORF">DW027_21560</name>
    <name evidence="2" type="ORF">DXD03_09185</name>
</gene>
<dbReference type="GO" id="GO:0016757">
    <property type="term" value="F:glycosyltransferase activity"/>
    <property type="evidence" value="ECO:0007669"/>
    <property type="project" value="InterPro"/>
</dbReference>
<dbReference type="Gene3D" id="3.40.50.2000">
    <property type="entry name" value="Glycogen Phosphorylase B"/>
    <property type="match status" value="2"/>
</dbReference>
<evidence type="ECO:0000313" key="3">
    <source>
        <dbReference type="EMBL" id="RHL33644.1"/>
    </source>
</evidence>
<dbReference type="EMBL" id="QSQU01000010">
    <property type="protein sequence ID" value="RGK64014.1"/>
    <property type="molecule type" value="Genomic_DNA"/>
</dbReference>